<accession>A0ABY4EYB7</accession>
<protein>
    <recommendedName>
        <fullName evidence="3">HEPN domain-containing protein</fullName>
    </recommendedName>
</protein>
<evidence type="ECO:0000313" key="2">
    <source>
        <dbReference type="Proteomes" id="UP000831782"/>
    </source>
</evidence>
<evidence type="ECO:0008006" key="3">
    <source>
        <dbReference type="Google" id="ProtNLM"/>
    </source>
</evidence>
<sequence>MATTHGLVNFIKKEKIENHEELVSLLESLLEKEKIHPVIWRYLNKGTHEEERDEEFDRSVVKDVIILLEKIDEVVMNK</sequence>
<gene>
    <name evidence="1" type="ORF">MUN88_04665</name>
</gene>
<evidence type="ECO:0000313" key="1">
    <source>
        <dbReference type="EMBL" id="UOQ49402.1"/>
    </source>
</evidence>
<keyword evidence="2" id="KW-1185">Reference proteome</keyword>
<name>A0ABY4EYB7_9BACI</name>
<dbReference type="Proteomes" id="UP000831782">
    <property type="component" value="Chromosome"/>
</dbReference>
<reference evidence="1 2" key="1">
    <citation type="submission" date="2022-04" db="EMBL/GenBank/DDBJ databases">
        <title>Gracilibacillus sp. isolated from saltern.</title>
        <authorList>
            <person name="Won M."/>
            <person name="Lee C.-M."/>
            <person name="Woen H.-Y."/>
            <person name="Kwon S.-W."/>
        </authorList>
    </citation>
    <scope>NUCLEOTIDE SEQUENCE [LARGE SCALE GENOMIC DNA]</scope>
    <source>
        <strain evidence="1 2">SSWR10-1</strain>
    </source>
</reference>
<dbReference type="RefSeq" id="WP_244721440.1">
    <property type="nucleotide sequence ID" value="NZ_CP095072.1"/>
</dbReference>
<organism evidence="1 2">
    <name type="scientific">Gracilibacillus caseinilyticus</name>
    <dbReference type="NCBI Taxonomy" id="2932256"/>
    <lineage>
        <taxon>Bacteria</taxon>
        <taxon>Bacillati</taxon>
        <taxon>Bacillota</taxon>
        <taxon>Bacilli</taxon>
        <taxon>Bacillales</taxon>
        <taxon>Bacillaceae</taxon>
        <taxon>Gracilibacillus</taxon>
    </lineage>
</organism>
<proteinExistence type="predicted"/>
<dbReference type="EMBL" id="CP095072">
    <property type="protein sequence ID" value="UOQ49402.1"/>
    <property type="molecule type" value="Genomic_DNA"/>
</dbReference>